<keyword evidence="1" id="KW-0812">Transmembrane</keyword>
<reference evidence="2 3" key="1">
    <citation type="submission" date="2016-10" db="EMBL/GenBank/DDBJ databases">
        <authorList>
            <person name="de Groot N.N."/>
        </authorList>
    </citation>
    <scope>NUCLEOTIDE SEQUENCE [LARGE SCALE GENOMIC DNA]</scope>
    <source>
        <strain evidence="2 3">ATCC 43154</strain>
    </source>
</reference>
<accession>A0A1I4S932</accession>
<keyword evidence="1" id="KW-0472">Membrane</keyword>
<name>A0A1I4S932_9BURK</name>
<keyword evidence="3" id="KW-1185">Reference proteome</keyword>
<evidence type="ECO:0000313" key="3">
    <source>
        <dbReference type="Proteomes" id="UP000199470"/>
    </source>
</evidence>
<gene>
    <name evidence="2" type="ORF">SAMN02982985_04686</name>
</gene>
<dbReference type="OrthoDB" id="9181360at2"/>
<feature type="transmembrane region" description="Helical" evidence="1">
    <location>
        <begin position="88"/>
        <end position="111"/>
    </location>
</feature>
<dbReference type="AlphaFoldDB" id="A0A1I4S932"/>
<protein>
    <submittedName>
        <fullName evidence="2">Uncharacterized membrane protein</fullName>
    </submittedName>
</protein>
<dbReference type="EMBL" id="FOTW01000025">
    <property type="protein sequence ID" value="SFM60998.1"/>
    <property type="molecule type" value="Genomic_DNA"/>
</dbReference>
<feature type="transmembrane region" description="Helical" evidence="1">
    <location>
        <begin position="12"/>
        <end position="32"/>
    </location>
</feature>
<dbReference type="Proteomes" id="UP000199470">
    <property type="component" value="Unassembled WGS sequence"/>
</dbReference>
<dbReference type="RefSeq" id="WP_093390125.1">
    <property type="nucleotide sequence ID" value="NZ_FOTW01000025.1"/>
</dbReference>
<organism evidence="2 3">
    <name type="scientific">Rugamonas rubra</name>
    <dbReference type="NCBI Taxonomy" id="758825"/>
    <lineage>
        <taxon>Bacteria</taxon>
        <taxon>Pseudomonadati</taxon>
        <taxon>Pseudomonadota</taxon>
        <taxon>Betaproteobacteria</taxon>
        <taxon>Burkholderiales</taxon>
        <taxon>Oxalobacteraceae</taxon>
        <taxon>Telluria group</taxon>
        <taxon>Rugamonas</taxon>
    </lineage>
</organism>
<dbReference type="InterPro" id="IPR018643">
    <property type="entry name" value="DUF2069_membrane"/>
</dbReference>
<dbReference type="STRING" id="758825.SAMN02982985_04686"/>
<proteinExistence type="predicted"/>
<evidence type="ECO:0000313" key="2">
    <source>
        <dbReference type="EMBL" id="SFM60998.1"/>
    </source>
</evidence>
<keyword evidence="1" id="KW-1133">Transmembrane helix</keyword>
<dbReference type="Pfam" id="PF09842">
    <property type="entry name" value="DUF2069"/>
    <property type="match status" value="1"/>
</dbReference>
<evidence type="ECO:0000256" key="1">
    <source>
        <dbReference type="SAM" id="Phobius"/>
    </source>
</evidence>
<sequence length="136" mass="15484">MQTNMQRYFHWGAIGSLVTLIIWCVLWEMVLAPLHPGGSWVVLKALPLLIPLHGVIKRDIYTLQWTSMVILLYFTEGVVRGYSDIGTLSAWLGWGEALIVCVYFVCAVMYLRPYKKAAKKMAKELLAKVNQTNHSK</sequence>